<feature type="compositionally biased region" description="Low complexity" evidence="1">
    <location>
        <begin position="178"/>
        <end position="199"/>
    </location>
</feature>
<gene>
    <name evidence="3" type="ORF">EDB81DRAFT_798835</name>
</gene>
<sequence length="239" mass="24216">MLPQTARRLPRLSLLLLAVNYASATLVLSNFEDISKKSVTSSCRSAYNTPLTNCDPDDFGSNSCSSSCKDSIEEAQSNIQSECADVTLSSGSLLSRAQEGKLVQVICKNGGEEDDDETETETAAATTLSTSTKSNQNQMIETSTITRKSSTAAVGSVTATASDTKQTTSLVLAGDDPTGSVASAGTGTSAAESTSTSKSGGSGGGDPFASNDTGAAGRSVSLGYASLVVSAVACLMAVM</sequence>
<feature type="signal peptide" evidence="2">
    <location>
        <begin position="1"/>
        <end position="24"/>
    </location>
</feature>
<feature type="compositionally biased region" description="Polar residues" evidence="1">
    <location>
        <begin position="128"/>
        <end position="148"/>
    </location>
</feature>
<dbReference type="OrthoDB" id="5427833at2759"/>
<dbReference type="EMBL" id="JAGMUV010000011">
    <property type="protein sequence ID" value="KAH7140776.1"/>
    <property type="molecule type" value="Genomic_DNA"/>
</dbReference>
<evidence type="ECO:0000313" key="4">
    <source>
        <dbReference type="Proteomes" id="UP000738349"/>
    </source>
</evidence>
<evidence type="ECO:0000313" key="3">
    <source>
        <dbReference type="EMBL" id="KAH7140776.1"/>
    </source>
</evidence>
<keyword evidence="4" id="KW-1185">Reference proteome</keyword>
<evidence type="ECO:0000256" key="2">
    <source>
        <dbReference type="SAM" id="SignalP"/>
    </source>
</evidence>
<feature type="region of interest" description="Disordered" evidence="1">
    <location>
        <begin position="111"/>
        <end position="152"/>
    </location>
</feature>
<feature type="chain" id="PRO_5040425827" evidence="2">
    <location>
        <begin position="25"/>
        <end position="239"/>
    </location>
</feature>
<feature type="region of interest" description="Disordered" evidence="1">
    <location>
        <begin position="168"/>
        <end position="210"/>
    </location>
</feature>
<evidence type="ECO:0000256" key="1">
    <source>
        <dbReference type="SAM" id="MobiDB-lite"/>
    </source>
</evidence>
<comment type="caution">
    <text evidence="3">The sequence shown here is derived from an EMBL/GenBank/DDBJ whole genome shotgun (WGS) entry which is preliminary data.</text>
</comment>
<accession>A0A9P9J2E5</accession>
<dbReference type="Proteomes" id="UP000738349">
    <property type="component" value="Unassembled WGS sequence"/>
</dbReference>
<organism evidence="3 4">
    <name type="scientific">Dactylonectria macrodidyma</name>
    <dbReference type="NCBI Taxonomy" id="307937"/>
    <lineage>
        <taxon>Eukaryota</taxon>
        <taxon>Fungi</taxon>
        <taxon>Dikarya</taxon>
        <taxon>Ascomycota</taxon>
        <taxon>Pezizomycotina</taxon>
        <taxon>Sordariomycetes</taxon>
        <taxon>Hypocreomycetidae</taxon>
        <taxon>Hypocreales</taxon>
        <taxon>Nectriaceae</taxon>
        <taxon>Dactylonectria</taxon>
    </lineage>
</organism>
<name>A0A9P9J2E5_9HYPO</name>
<proteinExistence type="predicted"/>
<reference evidence="3" key="1">
    <citation type="journal article" date="2021" name="Nat. Commun.">
        <title>Genetic determinants of endophytism in the Arabidopsis root mycobiome.</title>
        <authorList>
            <person name="Mesny F."/>
            <person name="Miyauchi S."/>
            <person name="Thiergart T."/>
            <person name="Pickel B."/>
            <person name="Atanasova L."/>
            <person name="Karlsson M."/>
            <person name="Huettel B."/>
            <person name="Barry K.W."/>
            <person name="Haridas S."/>
            <person name="Chen C."/>
            <person name="Bauer D."/>
            <person name="Andreopoulos W."/>
            <person name="Pangilinan J."/>
            <person name="LaButti K."/>
            <person name="Riley R."/>
            <person name="Lipzen A."/>
            <person name="Clum A."/>
            <person name="Drula E."/>
            <person name="Henrissat B."/>
            <person name="Kohler A."/>
            <person name="Grigoriev I.V."/>
            <person name="Martin F.M."/>
            <person name="Hacquard S."/>
        </authorList>
    </citation>
    <scope>NUCLEOTIDE SEQUENCE</scope>
    <source>
        <strain evidence="3">MPI-CAGE-AT-0147</strain>
    </source>
</reference>
<keyword evidence="2" id="KW-0732">Signal</keyword>
<dbReference type="AlphaFoldDB" id="A0A9P9J2E5"/>
<protein>
    <submittedName>
        <fullName evidence="3">Uncharacterized protein</fullName>
    </submittedName>
</protein>